<protein>
    <submittedName>
        <fullName evidence="4">C-type lectin domain-containing protein</fullName>
    </submittedName>
</protein>
<dbReference type="SMART" id="SM00034">
    <property type="entry name" value="CLECT"/>
    <property type="match status" value="1"/>
</dbReference>
<dbReference type="InterPro" id="IPR016187">
    <property type="entry name" value="CTDL_fold"/>
</dbReference>
<feature type="domain" description="C-type lectin" evidence="2">
    <location>
        <begin position="190"/>
        <end position="324"/>
    </location>
</feature>
<evidence type="ECO:0000259" key="2">
    <source>
        <dbReference type="PROSITE" id="PS50041"/>
    </source>
</evidence>
<keyword evidence="1" id="KW-1133">Transmembrane helix</keyword>
<keyword evidence="3" id="KW-1185">Reference proteome</keyword>
<sequence>MQVVLPIESNEEQVFSSTSSEPSYIKKYEFNLCYKIAFTLLIFVIGVVIGILFYSCLFTTAIFEFPKFWASNESSFDHMVPNKYEALQLTLLENETTTILLSSNSTYSSRNSQDLEATNYTLLENSSSTAIFTKETTKIPSALVSTTMATRKKMTKEQIFYYLALMAKRNQEKKRKGFQSCPDGWIYFYFTNSCYKAVHKRINFEDASQECRQMDSALTSIHTDKEMDFIMNLEYPSLMQPVKFVYISGIWIGVRLSKFRPKYAKVAYNVDNTMLNYTNFAPGEPNYFLPDQNCVMFYPSSKTGIPAKYVGKWNDESCKRSLGYGYICKKKASICIKSSCVDMQQDDEDISEE</sequence>
<dbReference type="PANTHER" id="PTHR22803">
    <property type="entry name" value="MANNOSE, PHOSPHOLIPASE, LECTIN RECEPTOR RELATED"/>
    <property type="match status" value="1"/>
</dbReference>
<evidence type="ECO:0000313" key="3">
    <source>
        <dbReference type="Proteomes" id="UP000887540"/>
    </source>
</evidence>
<dbReference type="SUPFAM" id="SSF56436">
    <property type="entry name" value="C-type lectin-like"/>
    <property type="match status" value="1"/>
</dbReference>
<reference evidence="4" key="1">
    <citation type="submission" date="2022-11" db="UniProtKB">
        <authorList>
            <consortium name="WormBaseParasite"/>
        </authorList>
    </citation>
    <scope>IDENTIFICATION</scope>
</reference>
<dbReference type="PROSITE" id="PS50041">
    <property type="entry name" value="C_TYPE_LECTIN_2"/>
    <property type="match status" value="1"/>
</dbReference>
<keyword evidence="1" id="KW-0812">Transmembrane</keyword>
<dbReference type="Proteomes" id="UP000887540">
    <property type="component" value="Unplaced"/>
</dbReference>
<accession>A0A914DFW6</accession>
<feature type="transmembrane region" description="Helical" evidence="1">
    <location>
        <begin position="32"/>
        <end position="54"/>
    </location>
</feature>
<dbReference type="WBParaSite" id="ACRNAN_scaffold2616.g10753.t1">
    <property type="protein sequence ID" value="ACRNAN_scaffold2616.g10753.t1"/>
    <property type="gene ID" value="ACRNAN_scaffold2616.g10753"/>
</dbReference>
<name>A0A914DFW6_9BILA</name>
<dbReference type="Gene3D" id="3.10.100.10">
    <property type="entry name" value="Mannose-Binding Protein A, subunit A"/>
    <property type="match status" value="1"/>
</dbReference>
<dbReference type="CDD" id="cd00037">
    <property type="entry name" value="CLECT"/>
    <property type="match status" value="1"/>
</dbReference>
<organism evidence="3 4">
    <name type="scientific">Acrobeloides nanus</name>
    <dbReference type="NCBI Taxonomy" id="290746"/>
    <lineage>
        <taxon>Eukaryota</taxon>
        <taxon>Metazoa</taxon>
        <taxon>Ecdysozoa</taxon>
        <taxon>Nematoda</taxon>
        <taxon>Chromadorea</taxon>
        <taxon>Rhabditida</taxon>
        <taxon>Tylenchina</taxon>
        <taxon>Cephalobomorpha</taxon>
        <taxon>Cephaloboidea</taxon>
        <taxon>Cephalobidae</taxon>
        <taxon>Acrobeloides</taxon>
    </lineage>
</organism>
<keyword evidence="1" id="KW-0472">Membrane</keyword>
<dbReference type="Pfam" id="PF00059">
    <property type="entry name" value="Lectin_C"/>
    <property type="match status" value="1"/>
</dbReference>
<dbReference type="InterPro" id="IPR016186">
    <property type="entry name" value="C-type_lectin-like/link_sf"/>
</dbReference>
<evidence type="ECO:0000256" key="1">
    <source>
        <dbReference type="SAM" id="Phobius"/>
    </source>
</evidence>
<dbReference type="InterPro" id="IPR050111">
    <property type="entry name" value="C-type_lectin/snaclec_domain"/>
</dbReference>
<evidence type="ECO:0000313" key="4">
    <source>
        <dbReference type="WBParaSite" id="ACRNAN_scaffold2616.g10753.t1"/>
    </source>
</evidence>
<dbReference type="AlphaFoldDB" id="A0A914DFW6"/>
<dbReference type="InterPro" id="IPR001304">
    <property type="entry name" value="C-type_lectin-like"/>
</dbReference>
<proteinExistence type="predicted"/>